<gene>
    <name evidence="1" type="ORF">CEXT_620451</name>
</gene>
<proteinExistence type="predicted"/>
<reference evidence="1 2" key="1">
    <citation type="submission" date="2021-06" db="EMBL/GenBank/DDBJ databases">
        <title>Caerostris extrusa draft genome.</title>
        <authorList>
            <person name="Kono N."/>
            <person name="Arakawa K."/>
        </authorList>
    </citation>
    <scope>NUCLEOTIDE SEQUENCE [LARGE SCALE GENOMIC DNA]</scope>
</reference>
<keyword evidence="2" id="KW-1185">Reference proteome</keyword>
<dbReference type="AlphaFoldDB" id="A0AAV4VJS7"/>
<evidence type="ECO:0000313" key="1">
    <source>
        <dbReference type="EMBL" id="GIY69705.1"/>
    </source>
</evidence>
<name>A0AAV4VJS7_CAEEX</name>
<dbReference type="EMBL" id="BPLR01014576">
    <property type="protein sequence ID" value="GIY69705.1"/>
    <property type="molecule type" value="Genomic_DNA"/>
</dbReference>
<sequence>MEQTRDYCMVDSILFEHIVKVGFPARLCGTPGEDRPFWLTENGLLCRDRRNQLQESLPLSGCPRISCLGKKEDGSLEEECLLRMGFWTQYFSEHIVKVGFPARLCGTPGEDRPFWLTENGLLCRDRRNQLQESLPLSGCPPNQLPGEKKRRWFIRGGMPFENGLLVQKVGDSILFEHITLKVGFPARLCGTPGEDRPFWLTENGLLCRDRRNQLQESLPLSGCPRISCLGEKKGMVH</sequence>
<organism evidence="1 2">
    <name type="scientific">Caerostris extrusa</name>
    <name type="common">Bark spider</name>
    <name type="synonym">Caerostris bankana</name>
    <dbReference type="NCBI Taxonomy" id="172846"/>
    <lineage>
        <taxon>Eukaryota</taxon>
        <taxon>Metazoa</taxon>
        <taxon>Ecdysozoa</taxon>
        <taxon>Arthropoda</taxon>
        <taxon>Chelicerata</taxon>
        <taxon>Arachnida</taxon>
        <taxon>Araneae</taxon>
        <taxon>Araneomorphae</taxon>
        <taxon>Entelegynae</taxon>
        <taxon>Araneoidea</taxon>
        <taxon>Araneidae</taxon>
        <taxon>Caerostris</taxon>
    </lineage>
</organism>
<comment type="caution">
    <text evidence="1">The sequence shown here is derived from an EMBL/GenBank/DDBJ whole genome shotgun (WGS) entry which is preliminary data.</text>
</comment>
<evidence type="ECO:0000313" key="2">
    <source>
        <dbReference type="Proteomes" id="UP001054945"/>
    </source>
</evidence>
<dbReference type="Proteomes" id="UP001054945">
    <property type="component" value="Unassembled WGS sequence"/>
</dbReference>
<protein>
    <submittedName>
        <fullName evidence="1">Uncharacterized protein</fullName>
    </submittedName>
</protein>
<accession>A0AAV4VJS7</accession>